<reference evidence="1 2" key="1">
    <citation type="submission" date="2020-08" db="EMBL/GenBank/DDBJ databases">
        <title>Dyella sp. G9 isolated from forest soil.</title>
        <authorList>
            <person name="Fu J."/>
            <person name="Qiu L."/>
        </authorList>
    </citation>
    <scope>NUCLEOTIDE SEQUENCE [LARGE SCALE GENOMIC DNA]</scope>
    <source>
        <strain evidence="1 2">G9</strain>
    </source>
</reference>
<organism evidence="1 2">
    <name type="scientific">Dyella telluris</name>
    <dbReference type="NCBI Taxonomy" id="2763498"/>
    <lineage>
        <taxon>Bacteria</taxon>
        <taxon>Pseudomonadati</taxon>
        <taxon>Pseudomonadota</taxon>
        <taxon>Gammaproteobacteria</taxon>
        <taxon>Lysobacterales</taxon>
        <taxon>Rhodanobacteraceae</taxon>
        <taxon>Dyella</taxon>
    </lineage>
</organism>
<dbReference type="EMBL" id="CP060412">
    <property type="protein sequence ID" value="QNK01496.1"/>
    <property type="molecule type" value="Genomic_DNA"/>
</dbReference>
<name>A0A7G8Q3Y8_9GAMM</name>
<dbReference type="RefSeq" id="WP_187056958.1">
    <property type="nucleotide sequence ID" value="NZ_CP060412.1"/>
</dbReference>
<accession>A0A7G8Q3Y8</accession>
<sequence length="146" mass="15930">MSLYSYRFPRLAPRHEVVERYMQVDLEAAVAQALRAARAFLAFARRAAEDGALPLALAASMADGARQAVVALQRALAGESVARSPLAMSVLRHCMVDLDTLHELSELLQHHDMTPRNTLHLANAMRDTAEKAVKGLLGVQGMLGEE</sequence>
<keyword evidence="2" id="KW-1185">Reference proteome</keyword>
<dbReference type="KEGG" id="dtl:H8F01_21085"/>
<dbReference type="AlphaFoldDB" id="A0A7G8Q3Y8"/>
<protein>
    <submittedName>
        <fullName evidence="1">Uncharacterized protein</fullName>
    </submittedName>
</protein>
<gene>
    <name evidence="1" type="ORF">H8F01_21085</name>
</gene>
<evidence type="ECO:0000313" key="2">
    <source>
        <dbReference type="Proteomes" id="UP000515873"/>
    </source>
</evidence>
<proteinExistence type="predicted"/>
<dbReference type="Proteomes" id="UP000515873">
    <property type="component" value="Chromosome"/>
</dbReference>
<evidence type="ECO:0000313" key="1">
    <source>
        <dbReference type="EMBL" id="QNK01496.1"/>
    </source>
</evidence>